<reference evidence="1" key="1">
    <citation type="submission" date="2023-03" db="EMBL/GenBank/DDBJ databases">
        <title>Massive genome expansion in bonnet fungi (Mycena s.s.) driven by repeated elements and novel gene families across ecological guilds.</title>
        <authorList>
            <consortium name="Lawrence Berkeley National Laboratory"/>
            <person name="Harder C.B."/>
            <person name="Miyauchi S."/>
            <person name="Viragh M."/>
            <person name="Kuo A."/>
            <person name="Thoen E."/>
            <person name="Andreopoulos B."/>
            <person name="Lu D."/>
            <person name="Skrede I."/>
            <person name="Drula E."/>
            <person name="Henrissat B."/>
            <person name="Morin E."/>
            <person name="Kohler A."/>
            <person name="Barry K."/>
            <person name="LaButti K."/>
            <person name="Morin E."/>
            <person name="Salamov A."/>
            <person name="Lipzen A."/>
            <person name="Mereny Z."/>
            <person name="Hegedus B."/>
            <person name="Baldrian P."/>
            <person name="Stursova M."/>
            <person name="Weitz H."/>
            <person name="Taylor A."/>
            <person name="Grigoriev I.V."/>
            <person name="Nagy L.G."/>
            <person name="Martin F."/>
            <person name="Kauserud H."/>
        </authorList>
    </citation>
    <scope>NUCLEOTIDE SEQUENCE</scope>
    <source>
        <strain evidence="1">CBHHK002</strain>
    </source>
</reference>
<protein>
    <submittedName>
        <fullName evidence="1">Uncharacterized protein</fullName>
    </submittedName>
</protein>
<sequence>MTIAWPVAHSSASAISDLDDDDDHDNSSLDANVDPELRKAALRVPKTPAAIVSEPKHTPSSAFCKQINSSFSGLGEFMKVKMVAEEKKATMLDAKLALDRERLEMDKAKGKVDMAERVLAMLGASTEVKERINAYLLDYFSH</sequence>
<accession>A0AAD7ECK5</accession>
<organism evidence="1 2">
    <name type="scientific">Mycena albidolilacea</name>
    <dbReference type="NCBI Taxonomy" id="1033008"/>
    <lineage>
        <taxon>Eukaryota</taxon>
        <taxon>Fungi</taxon>
        <taxon>Dikarya</taxon>
        <taxon>Basidiomycota</taxon>
        <taxon>Agaricomycotina</taxon>
        <taxon>Agaricomycetes</taxon>
        <taxon>Agaricomycetidae</taxon>
        <taxon>Agaricales</taxon>
        <taxon>Marasmiineae</taxon>
        <taxon>Mycenaceae</taxon>
        <taxon>Mycena</taxon>
    </lineage>
</organism>
<evidence type="ECO:0000313" key="2">
    <source>
        <dbReference type="Proteomes" id="UP001218218"/>
    </source>
</evidence>
<keyword evidence="2" id="KW-1185">Reference proteome</keyword>
<evidence type="ECO:0000313" key="1">
    <source>
        <dbReference type="EMBL" id="KAJ7311716.1"/>
    </source>
</evidence>
<gene>
    <name evidence="1" type="ORF">DFH08DRAFT_822481</name>
</gene>
<dbReference type="EMBL" id="JARIHO010000074">
    <property type="protein sequence ID" value="KAJ7311716.1"/>
    <property type="molecule type" value="Genomic_DNA"/>
</dbReference>
<proteinExistence type="predicted"/>
<dbReference type="Proteomes" id="UP001218218">
    <property type="component" value="Unassembled WGS sequence"/>
</dbReference>
<name>A0AAD7ECK5_9AGAR</name>
<dbReference type="AlphaFoldDB" id="A0AAD7ECK5"/>
<comment type="caution">
    <text evidence="1">The sequence shown here is derived from an EMBL/GenBank/DDBJ whole genome shotgun (WGS) entry which is preliminary data.</text>
</comment>